<proteinExistence type="predicted"/>
<evidence type="ECO:0000256" key="1">
    <source>
        <dbReference type="SAM" id="SignalP"/>
    </source>
</evidence>
<evidence type="ECO:0000313" key="2">
    <source>
        <dbReference type="EMBL" id="CAH2090814.1"/>
    </source>
</evidence>
<dbReference type="Proteomes" id="UP001153954">
    <property type="component" value="Unassembled WGS sequence"/>
</dbReference>
<keyword evidence="3" id="KW-1185">Reference proteome</keyword>
<dbReference type="AlphaFoldDB" id="A0AAU9TT78"/>
<feature type="chain" id="PRO_5043516032" evidence="1">
    <location>
        <begin position="21"/>
        <end position="157"/>
    </location>
</feature>
<organism evidence="2 3">
    <name type="scientific">Euphydryas editha</name>
    <name type="common">Edith's checkerspot</name>
    <dbReference type="NCBI Taxonomy" id="104508"/>
    <lineage>
        <taxon>Eukaryota</taxon>
        <taxon>Metazoa</taxon>
        <taxon>Ecdysozoa</taxon>
        <taxon>Arthropoda</taxon>
        <taxon>Hexapoda</taxon>
        <taxon>Insecta</taxon>
        <taxon>Pterygota</taxon>
        <taxon>Neoptera</taxon>
        <taxon>Endopterygota</taxon>
        <taxon>Lepidoptera</taxon>
        <taxon>Glossata</taxon>
        <taxon>Ditrysia</taxon>
        <taxon>Papilionoidea</taxon>
        <taxon>Nymphalidae</taxon>
        <taxon>Nymphalinae</taxon>
        <taxon>Euphydryas</taxon>
    </lineage>
</organism>
<comment type="caution">
    <text evidence="2">The sequence shown here is derived from an EMBL/GenBank/DDBJ whole genome shotgun (WGS) entry which is preliminary data.</text>
</comment>
<protein>
    <submittedName>
        <fullName evidence="2">Uncharacterized protein</fullName>
    </submittedName>
</protein>
<evidence type="ECO:0000313" key="3">
    <source>
        <dbReference type="Proteomes" id="UP001153954"/>
    </source>
</evidence>
<sequence>MCCDAVISIFFILVLQTIYTQNITEYEFPEITIQALKLKGFRAYIPALQYPGYFTDSSNSQKTGCIPTISRVPGRVVCAGHTIFEDDFDVLREDLWQIDHYFPEDHLEHPFMSYQWPPTNPTIEVKDGTLRIQPVLQQDLPGFNNMSLFSEQLSLGD</sequence>
<dbReference type="EMBL" id="CAKOGL010000010">
    <property type="protein sequence ID" value="CAH2090814.1"/>
    <property type="molecule type" value="Genomic_DNA"/>
</dbReference>
<reference evidence="2" key="1">
    <citation type="submission" date="2022-03" db="EMBL/GenBank/DDBJ databases">
        <authorList>
            <person name="Tunstrom K."/>
        </authorList>
    </citation>
    <scope>NUCLEOTIDE SEQUENCE</scope>
</reference>
<keyword evidence="1" id="KW-0732">Signal</keyword>
<name>A0AAU9TT78_EUPED</name>
<accession>A0AAU9TT78</accession>
<feature type="signal peptide" evidence="1">
    <location>
        <begin position="1"/>
        <end position="20"/>
    </location>
</feature>
<gene>
    <name evidence="2" type="ORF">EEDITHA_LOCUS6737</name>
</gene>